<feature type="coiled-coil region" evidence="12">
    <location>
        <begin position="642"/>
        <end position="676"/>
    </location>
</feature>
<evidence type="ECO:0000256" key="9">
    <source>
        <dbReference type="ARBA" id="ARBA00022989"/>
    </source>
</evidence>
<comment type="catalytic activity">
    <reaction evidence="1">
        <text>ATP + protein L-histidine = ADP + protein N-phospho-L-histidine.</text>
        <dbReference type="EC" id="2.7.13.3"/>
    </reaction>
</comment>
<evidence type="ECO:0000259" key="14">
    <source>
        <dbReference type="PROSITE" id="PS50109"/>
    </source>
</evidence>
<dbReference type="GO" id="GO:0022857">
    <property type="term" value="F:transmembrane transporter activity"/>
    <property type="evidence" value="ECO:0007669"/>
    <property type="project" value="InterPro"/>
</dbReference>
<evidence type="ECO:0000256" key="2">
    <source>
        <dbReference type="ARBA" id="ARBA00004141"/>
    </source>
</evidence>
<evidence type="ECO:0000256" key="11">
    <source>
        <dbReference type="ARBA" id="ARBA00023136"/>
    </source>
</evidence>
<dbReference type="Gene3D" id="1.10.287.130">
    <property type="match status" value="1"/>
</dbReference>
<dbReference type="PANTHER" id="PTHR43711:SF26">
    <property type="entry name" value="SENSOR HISTIDINE KINASE RCSC"/>
    <property type="match status" value="1"/>
</dbReference>
<feature type="transmembrane region" description="Helical" evidence="13">
    <location>
        <begin position="113"/>
        <end position="131"/>
    </location>
</feature>
<dbReference type="InterPro" id="IPR003661">
    <property type="entry name" value="HisK_dim/P_dom"/>
</dbReference>
<evidence type="ECO:0000256" key="6">
    <source>
        <dbReference type="ARBA" id="ARBA00022679"/>
    </source>
</evidence>
<feature type="transmembrane region" description="Helical" evidence="13">
    <location>
        <begin position="409"/>
        <end position="430"/>
    </location>
</feature>
<feature type="transmembrane region" description="Helical" evidence="13">
    <location>
        <begin position="6"/>
        <end position="24"/>
    </location>
</feature>
<gene>
    <name evidence="15" type="ORF">BST97_02060</name>
</gene>
<protein>
    <recommendedName>
        <fullName evidence="4">histidine kinase</fullName>
        <ecNumber evidence="4">2.7.13.3</ecNumber>
    </recommendedName>
</protein>
<evidence type="ECO:0000256" key="10">
    <source>
        <dbReference type="ARBA" id="ARBA00023012"/>
    </source>
</evidence>
<dbReference type="InterPro" id="IPR005467">
    <property type="entry name" value="His_kinase_dom"/>
</dbReference>
<dbReference type="SMART" id="SM00387">
    <property type="entry name" value="HATPase_c"/>
    <property type="match status" value="1"/>
</dbReference>
<accession>A0A1W6MGZ4</accession>
<evidence type="ECO:0000313" key="16">
    <source>
        <dbReference type="Proteomes" id="UP000193431"/>
    </source>
</evidence>
<feature type="transmembrane region" description="Helical" evidence="13">
    <location>
        <begin position="65"/>
        <end position="83"/>
    </location>
</feature>
<dbReference type="SMART" id="SM00388">
    <property type="entry name" value="HisKA"/>
    <property type="match status" value="1"/>
</dbReference>
<evidence type="ECO:0000256" key="5">
    <source>
        <dbReference type="ARBA" id="ARBA00022553"/>
    </source>
</evidence>
<dbReference type="SUPFAM" id="SSF47384">
    <property type="entry name" value="Homodimeric domain of signal transducing histidine kinase"/>
    <property type="match status" value="1"/>
</dbReference>
<dbReference type="InterPro" id="IPR038377">
    <property type="entry name" value="Na/Glc_symporter_sf"/>
</dbReference>
<dbReference type="GO" id="GO:0016020">
    <property type="term" value="C:membrane"/>
    <property type="evidence" value="ECO:0007669"/>
    <property type="project" value="UniProtKB-SubCell"/>
</dbReference>
<dbReference type="InterPro" id="IPR003594">
    <property type="entry name" value="HATPase_dom"/>
</dbReference>
<keyword evidence="9 13" id="KW-1133">Transmembrane helix</keyword>
<dbReference type="PROSITE" id="PS00457">
    <property type="entry name" value="NA_SOLUT_SYMP_2"/>
    <property type="match status" value="1"/>
</dbReference>
<sequence length="900" mass="101332">MPSITVILIILFYLIFLFGVGIWGDRNYKSKWVNNSWVYALSLAVYCSAWTYYGSVGVAATEGMGFLTTYLGPVIALPLWILITRRVIIVSKQHQVASVADFISLRYGKNRSLGALVTLICVIAIVPYMSLQLKAVSETFDILSTTGDNGSYLEDSTYYIALILALFVTFFGTRFTDASRPRSGLMFTVAVESVLKLLIFLIIGLYATYYLFDGMQDIYSRVSSLENFEKLVTFSSLESGINWYFMIALSFFAIFLLPRQFQASVVENTSLNHLKKASWLFPLYLLAFNVFVIFIAWAGKLLLSPNLNPDYYTLFLPLDQGHFLLGVMVFLGGLSSIISMVVVSALALSTMISNNLIIPYGLLNRFSAKSTESNNKTILIIRRVSIFILIMGAYYFYRGFNQELSLFSIGLIAFVFIAQLAPSFFIGLFWNRGSAFGAKSGLIIGSIVVIYTLALPVFLNAVSMDRSFIDQGPAGFTSLRPYALFGIDILSPVVHALFWSLLINVFFYLIFSVLRKGDYRERNYAEQIVNASSYSELEENAFVWKGEAYVNDLKEALIRFLGEKRTERALDIFYRKYPIDPTDKRADARLVDFSEKLLTGSLGAASAKLVIGKVVKERPVTLPDVLKILEENKETTKSNKQLELQSYQLEKLTNNLKQVNEKLREQDAQKDEFLDVVAHELKTPTASIMAAAEVLSENEDMPAELQKQFMYNIMQDSERLSVLINNILDLEKLTSGRATLNFDSKSLNQTITDAVEGVALLAKNKGVQFFMKNIRPIEVIHDSERMNQVFTNLLGNSIKFVEKNHGEIHIEIEETDDEVFVSVADNGRGIPEEDMNLIFDKFYQAKNQNIRKPAGSGMGLAISKHIVESHGGRIYAKEKERGATIVVALKKHSYEKNTNR</sequence>
<dbReference type="OrthoDB" id="9764438at2"/>
<feature type="transmembrane region" description="Helical" evidence="13">
    <location>
        <begin position="482"/>
        <end position="511"/>
    </location>
</feature>
<evidence type="ECO:0000256" key="1">
    <source>
        <dbReference type="ARBA" id="ARBA00000085"/>
    </source>
</evidence>
<keyword evidence="8" id="KW-0418">Kinase</keyword>
<evidence type="ECO:0000256" key="4">
    <source>
        <dbReference type="ARBA" id="ARBA00012438"/>
    </source>
</evidence>
<dbReference type="FunFam" id="3.30.565.10:FF:000006">
    <property type="entry name" value="Sensor histidine kinase WalK"/>
    <property type="match status" value="1"/>
</dbReference>
<dbReference type="CDD" id="cd10322">
    <property type="entry name" value="SLC5sbd"/>
    <property type="match status" value="1"/>
</dbReference>
<dbReference type="Gene3D" id="3.30.565.10">
    <property type="entry name" value="Histidine kinase-like ATPase, C-terminal domain"/>
    <property type="match status" value="1"/>
</dbReference>
<reference evidence="15 16" key="1">
    <citation type="submission" date="2016-11" db="EMBL/GenBank/DDBJ databases">
        <title>Trade-off between light-utilization and light-protection in marine flavobacteria.</title>
        <authorList>
            <person name="Kumagai Y."/>
        </authorList>
    </citation>
    <scope>NUCLEOTIDE SEQUENCE [LARGE SCALE GENOMIC DNA]</scope>
    <source>
        <strain evidence="15 16">JCM 13191</strain>
    </source>
</reference>
<dbReference type="Pfam" id="PF00512">
    <property type="entry name" value="HisKA"/>
    <property type="match status" value="1"/>
</dbReference>
<dbReference type="PROSITE" id="PS50283">
    <property type="entry name" value="NA_SOLUT_SYMP_3"/>
    <property type="match status" value="1"/>
</dbReference>
<dbReference type="RefSeq" id="WP_085765681.1">
    <property type="nucleotide sequence ID" value="NZ_CP019344.1"/>
</dbReference>
<keyword evidence="10" id="KW-0902">Two-component regulatory system</keyword>
<feature type="transmembrane region" description="Helical" evidence="13">
    <location>
        <begin position="323"/>
        <end position="348"/>
    </location>
</feature>
<dbReference type="CDD" id="cd00075">
    <property type="entry name" value="HATPase"/>
    <property type="match status" value="1"/>
</dbReference>
<dbReference type="Pfam" id="PF02518">
    <property type="entry name" value="HATPase_c"/>
    <property type="match status" value="1"/>
</dbReference>
<evidence type="ECO:0000256" key="12">
    <source>
        <dbReference type="SAM" id="Coils"/>
    </source>
</evidence>
<keyword evidence="6" id="KW-0808">Transferase</keyword>
<dbReference type="InterPro" id="IPR001734">
    <property type="entry name" value="Na/solute_symporter"/>
</dbReference>
<dbReference type="CDD" id="cd00082">
    <property type="entry name" value="HisKA"/>
    <property type="match status" value="1"/>
</dbReference>
<feature type="transmembrane region" description="Helical" evidence="13">
    <location>
        <begin position="36"/>
        <end position="53"/>
    </location>
</feature>
<dbReference type="EMBL" id="CP019344">
    <property type="protein sequence ID" value="ARN76881.1"/>
    <property type="molecule type" value="Genomic_DNA"/>
</dbReference>
<dbReference type="InterPro" id="IPR036097">
    <property type="entry name" value="HisK_dim/P_sf"/>
</dbReference>
<dbReference type="PRINTS" id="PR00344">
    <property type="entry name" value="BCTRLSENSOR"/>
</dbReference>
<dbReference type="AlphaFoldDB" id="A0A1W6MGZ4"/>
<dbReference type="GO" id="GO:0000155">
    <property type="term" value="F:phosphorelay sensor kinase activity"/>
    <property type="evidence" value="ECO:0007669"/>
    <property type="project" value="InterPro"/>
</dbReference>
<evidence type="ECO:0000313" key="15">
    <source>
        <dbReference type="EMBL" id="ARN76881.1"/>
    </source>
</evidence>
<feature type="domain" description="Histidine kinase" evidence="14">
    <location>
        <begin position="676"/>
        <end position="893"/>
    </location>
</feature>
<keyword evidence="5" id="KW-0597">Phosphoprotein</keyword>
<keyword evidence="16" id="KW-1185">Reference proteome</keyword>
<feature type="transmembrane region" description="Helical" evidence="13">
    <location>
        <begin position="442"/>
        <end position="462"/>
    </location>
</feature>
<dbReference type="InterPro" id="IPR036890">
    <property type="entry name" value="HATPase_C_sf"/>
</dbReference>
<evidence type="ECO:0000256" key="3">
    <source>
        <dbReference type="ARBA" id="ARBA00006434"/>
    </source>
</evidence>
<dbReference type="InterPro" id="IPR050736">
    <property type="entry name" value="Sensor_HK_Regulatory"/>
</dbReference>
<comment type="similarity">
    <text evidence="3">Belongs to the sodium:solute symporter (SSF) (TC 2.A.21) family.</text>
</comment>
<feature type="transmembrane region" description="Helical" evidence="13">
    <location>
        <begin position="185"/>
        <end position="212"/>
    </location>
</feature>
<dbReference type="EC" id="2.7.13.3" evidence="4"/>
<evidence type="ECO:0000256" key="7">
    <source>
        <dbReference type="ARBA" id="ARBA00022692"/>
    </source>
</evidence>
<keyword evidence="12" id="KW-0175">Coiled coil</keyword>
<keyword evidence="7 13" id="KW-0812">Transmembrane</keyword>
<feature type="transmembrane region" description="Helical" evidence="13">
    <location>
        <begin position="279"/>
        <end position="303"/>
    </location>
</feature>
<dbReference type="PROSITE" id="PS50109">
    <property type="entry name" value="HIS_KIN"/>
    <property type="match status" value="1"/>
</dbReference>
<dbReference type="Gene3D" id="1.20.1730.10">
    <property type="entry name" value="Sodium/glucose cotransporter"/>
    <property type="match status" value="1"/>
</dbReference>
<name>A0A1W6MGZ4_9FLAO</name>
<evidence type="ECO:0000256" key="13">
    <source>
        <dbReference type="SAM" id="Phobius"/>
    </source>
</evidence>
<comment type="subcellular location">
    <subcellularLocation>
        <location evidence="2">Membrane</location>
        <topology evidence="2">Multi-pass membrane protein</topology>
    </subcellularLocation>
</comment>
<keyword evidence="11 13" id="KW-0472">Membrane</keyword>
<feature type="transmembrane region" description="Helical" evidence="13">
    <location>
        <begin position="241"/>
        <end position="258"/>
    </location>
</feature>
<dbReference type="Proteomes" id="UP000193431">
    <property type="component" value="Chromosome"/>
</dbReference>
<dbReference type="PANTHER" id="PTHR43711">
    <property type="entry name" value="TWO-COMPONENT HISTIDINE KINASE"/>
    <property type="match status" value="1"/>
</dbReference>
<organism evidence="15 16">
    <name type="scientific">Nonlabens spongiae</name>
    <dbReference type="NCBI Taxonomy" id="331648"/>
    <lineage>
        <taxon>Bacteria</taxon>
        <taxon>Pseudomonadati</taxon>
        <taxon>Bacteroidota</taxon>
        <taxon>Flavobacteriia</taxon>
        <taxon>Flavobacteriales</taxon>
        <taxon>Flavobacteriaceae</taxon>
        <taxon>Nonlabens</taxon>
    </lineage>
</organism>
<feature type="transmembrane region" description="Helical" evidence="13">
    <location>
        <begin position="379"/>
        <end position="397"/>
    </location>
</feature>
<dbReference type="STRING" id="331648.BST97_02060"/>
<dbReference type="InterPro" id="IPR004358">
    <property type="entry name" value="Sig_transdc_His_kin-like_C"/>
</dbReference>
<feature type="transmembrane region" description="Helical" evidence="13">
    <location>
        <begin position="156"/>
        <end position="173"/>
    </location>
</feature>
<evidence type="ECO:0000256" key="8">
    <source>
        <dbReference type="ARBA" id="ARBA00022777"/>
    </source>
</evidence>
<dbReference type="SUPFAM" id="SSF55874">
    <property type="entry name" value="ATPase domain of HSP90 chaperone/DNA topoisomerase II/histidine kinase"/>
    <property type="match status" value="1"/>
</dbReference>
<proteinExistence type="inferred from homology"/>
<dbReference type="InterPro" id="IPR018212">
    <property type="entry name" value="Na/solute_symporter_CS"/>
</dbReference>